<feature type="region of interest" description="Disordered" evidence="2">
    <location>
        <begin position="1"/>
        <end position="63"/>
    </location>
</feature>
<evidence type="ECO:0000256" key="2">
    <source>
        <dbReference type="SAM" id="MobiDB-lite"/>
    </source>
</evidence>
<dbReference type="GeneID" id="7197248"/>
<dbReference type="PaxDb" id="2850-Phatr32992"/>
<reference evidence="3 4" key="1">
    <citation type="journal article" date="2008" name="Nature">
        <title>The Phaeodactylum genome reveals the evolutionary history of diatom genomes.</title>
        <authorList>
            <person name="Bowler C."/>
            <person name="Allen A.E."/>
            <person name="Badger J.H."/>
            <person name="Grimwood J."/>
            <person name="Jabbari K."/>
            <person name="Kuo A."/>
            <person name="Maheswari U."/>
            <person name="Martens C."/>
            <person name="Maumus F."/>
            <person name="Otillar R.P."/>
            <person name="Rayko E."/>
            <person name="Salamov A."/>
            <person name="Vandepoele K."/>
            <person name="Beszteri B."/>
            <person name="Gruber A."/>
            <person name="Heijde M."/>
            <person name="Katinka M."/>
            <person name="Mock T."/>
            <person name="Valentin K."/>
            <person name="Verret F."/>
            <person name="Berges J.A."/>
            <person name="Brownlee C."/>
            <person name="Cadoret J.P."/>
            <person name="Chiovitti A."/>
            <person name="Choi C.J."/>
            <person name="Coesel S."/>
            <person name="De Martino A."/>
            <person name="Detter J.C."/>
            <person name="Durkin C."/>
            <person name="Falciatore A."/>
            <person name="Fournet J."/>
            <person name="Haruta M."/>
            <person name="Huysman M.J."/>
            <person name="Jenkins B.D."/>
            <person name="Jiroutova K."/>
            <person name="Jorgensen R.E."/>
            <person name="Joubert Y."/>
            <person name="Kaplan A."/>
            <person name="Kroger N."/>
            <person name="Kroth P.G."/>
            <person name="La Roche J."/>
            <person name="Lindquist E."/>
            <person name="Lommer M."/>
            <person name="Martin-Jezequel V."/>
            <person name="Lopez P.J."/>
            <person name="Lucas S."/>
            <person name="Mangogna M."/>
            <person name="McGinnis K."/>
            <person name="Medlin L.K."/>
            <person name="Montsant A."/>
            <person name="Oudot-Le Secq M.P."/>
            <person name="Napoli C."/>
            <person name="Obornik M."/>
            <person name="Parker M.S."/>
            <person name="Petit J.L."/>
            <person name="Porcel B.M."/>
            <person name="Poulsen N."/>
            <person name="Robison M."/>
            <person name="Rychlewski L."/>
            <person name="Rynearson T.A."/>
            <person name="Schmutz J."/>
            <person name="Shapiro H."/>
            <person name="Siaut M."/>
            <person name="Stanley M."/>
            <person name="Sussman M.R."/>
            <person name="Taylor A.R."/>
            <person name="Vardi A."/>
            <person name="von Dassow P."/>
            <person name="Vyverman W."/>
            <person name="Willis A."/>
            <person name="Wyrwicz L.S."/>
            <person name="Rokhsar D.S."/>
            <person name="Weissenbach J."/>
            <person name="Armbrust E.V."/>
            <person name="Green B.R."/>
            <person name="Van de Peer Y."/>
            <person name="Grigoriev I.V."/>
        </authorList>
    </citation>
    <scope>NUCLEOTIDE SEQUENCE [LARGE SCALE GENOMIC DNA]</scope>
    <source>
        <strain evidence="3 4">CCAP 1055/1</strain>
    </source>
</reference>
<evidence type="ECO:0000313" key="3">
    <source>
        <dbReference type="EMBL" id="EEC50922.1"/>
    </source>
</evidence>
<dbReference type="InterPro" id="IPR050452">
    <property type="entry name" value="Metacaspase"/>
</dbReference>
<dbReference type="KEGG" id="pti:PHATRDRAFT_32992"/>
<sequence length="633" mass="70439">MGNADSKATTSLAEAETVPTGIGRKESCLRSFNDSFEETKNTAADPIHPISGRSDRKETAQARDDEISSHITDDQVHVNLAMADLMAYLQVVANNSSHLPLTRRDDPDLDRIEGSLASEEYGKKSAAFIPSDVRVIAGVFTRYGRVWDLPTSEEYNAVDGNHEPGRSYGGACCNALLKVLYDAANDHVDAFHAVAATSASIFDDDDEEEDLYAGMGQSYKSGCSLEYTNPYSVTITWCDLLRRMKAEMKDIEHVQVPKISTSRKIDLSKPFSLIPSNFDPINGQKRSLLIGCNYSDIPEAQLKASHDDVRSIKDYIVNVHGFPEACGLMTVLMDDKNHKKPTFLNIVEAFKALSEEAQPGDAIFIQFSGHGGRVLDSHIDTEAESYDEVLVPCDYLQSGLIRDTLIFKTLLAPMRYGVTVTILIDCCDNGMVLELPYSWSTKGDRRSSQPKLALNEDFSFKRFLKVVRTLYESSSFTQLGRTVDIALNPMNATFKSTTITNDESSVLFEQPEKAVNAASRSSILDNFSLACSTKTLSTPRGDGDGGIVNSTGLSVMKHYSLTKQSLLQQVMNCTLLSPEVDEDFSFDETYQTRTEDHNTFDEEDRSVGYNSSFRSCVTEYEEESRRRGRRRRR</sequence>
<dbReference type="EMBL" id="CM000606">
    <property type="protein sequence ID" value="EEC50922.1"/>
    <property type="molecule type" value="Genomic_DNA"/>
</dbReference>
<keyword evidence="4" id="KW-1185">Reference proteome</keyword>
<dbReference type="OMA" id="RTEDHNT"/>
<reference evidence="4" key="2">
    <citation type="submission" date="2008-08" db="EMBL/GenBank/DDBJ databases">
        <authorList>
            <consortium name="Diatom Consortium"/>
            <person name="Grigoriev I."/>
            <person name="Grimwood J."/>
            <person name="Kuo A."/>
            <person name="Otillar R.P."/>
            <person name="Salamov A."/>
            <person name="Detter J.C."/>
            <person name="Lindquist E."/>
            <person name="Shapiro H."/>
            <person name="Lucas S."/>
            <person name="Glavina del Rio T."/>
            <person name="Pitluck S."/>
            <person name="Rokhsar D."/>
            <person name="Bowler C."/>
        </authorList>
    </citation>
    <scope>GENOME REANNOTATION</scope>
    <source>
        <strain evidence="4">CCAP 1055/1</strain>
    </source>
</reference>
<dbReference type="eggNOG" id="KOG1546">
    <property type="taxonomic scope" value="Eukaryota"/>
</dbReference>
<accession>B7FT76</accession>
<feature type="compositionally biased region" description="Polar residues" evidence="2">
    <location>
        <begin position="1"/>
        <end position="12"/>
    </location>
</feature>
<evidence type="ECO:0000313" key="4">
    <source>
        <dbReference type="Proteomes" id="UP000000759"/>
    </source>
</evidence>
<dbReference type="PANTHER" id="PTHR48104:SF30">
    <property type="entry name" value="METACASPASE-1"/>
    <property type="match status" value="1"/>
</dbReference>
<dbReference type="InParanoid" id="B7FT76"/>
<comment type="similarity">
    <text evidence="1">Belongs to the peptidase C14B family.</text>
</comment>
<dbReference type="STRING" id="556484.B7FT76"/>
<dbReference type="OrthoDB" id="3223806at2759"/>
<dbReference type="AlphaFoldDB" id="B7FT76"/>
<gene>
    <name evidence="3" type="ORF">PHATRDRAFT_32992</name>
</gene>
<dbReference type="Proteomes" id="UP000000759">
    <property type="component" value="Chromosome 2"/>
</dbReference>
<dbReference type="GO" id="GO:0006508">
    <property type="term" value="P:proteolysis"/>
    <property type="evidence" value="ECO:0007669"/>
    <property type="project" value="TreeGrafter"/>
</dbReference>
<name>B7FT76_PHATC</name>
<dbReference type="GO" id="GO:0005737">
    <property type="term" value="C:cytoplasm"/>
    <property type="evidence" value="ECO:0007669"/>
    <property type="project" value="TreeGrafter"/>
</dbReference>
<dbReference type="HOGENOM" id="CLU_432451_0_0_1"/>
<proteinExistence type="inferred from homology"/>
<dbReference type="RefSeq" id="XP_002178108.1">
    <property type="nucleotide sequence ID" value="XM_002178072.1"/>
</dbReference>
<dbReference type="GO" id="GO:0004197">
    <property type="term" value="F:cysteine-type endopeptidase activity"/>
    <property type="evidence" value="ECO:0007669"/>
    <property type="project" value="TreeGrafter"/>
</dbReference>
<feature type="compositionally biased region" description="Basic and acidic residues" evidence="2">
    <location>
        <begin position="53"/>
        <end position="63"/>
    </location>
</feature>
<organism evidence="3 4">
    <name type="scientific">Phaeodactylum tricornutum (strain CCAP 1055/1)</name>
    <dbReference type="NCBI Taxonomy" id="556484"/>
    <lineage>
        <taxon>Eukaryota</taxon>
        <taxon>Sar</taxon>
        <taxon>Stramenopiles</taxon>
        <taxon>Ochrophyta</taxon>
        <taxon>Bacillariophyta</taxon>
        <taxon>Bacillariophyceae</taxon>
        <taxon>Bacillariophycidae</taxon>
        <taxon>Naviculales</taxon>
        <taxon>Phaeodactylaceae</taxon>
        <taxon>Phaeodactylum</taxon>
    </lineage>
</organism>
<dbReference type="Gene3D" id="3.40.50.12660">
    <property type="match status" value="1"/>
</dbReference>
<dbReference type="PANTHER" id="PTHR48104">
    <property type="entry name" value="METACASPASE-4"/>
    <property type="match status" value="1"/>
</dbReference>
<protein>
    <submittedName>
        <fullName evidence="3">Metacaspase</fullName>
    </submittedName>
</protein>
<evidence type="ECO:0000256" key="1">
    <source>
        <dbReference type="ARBA" id="ARBA00009005"/>
    </source>
</evidence>